<evidence type="ECO:0000256" key="1">
    <source>
        <dbReference type="SAM" id="SignalP"/>
    </source>
</evidence>
<evidence type="ECO:0008006" key="4">
    <source>
        <dbReference type="Google" id="ProtNLM"/>
    </source>
</evidence>
<proteinExistence type="predicted"/>
<feature type="chain" id="PRO_5026754572" description="Transporter" evidence="1">
    <location>
        <begin position="20"/>
        <end position="311"/>
    </location>
</feature>
<protein>
    <recommendedName>
        <fullName evidence="4">Transporter</fullName>
    </recommendedName>
</protein>
<dbReference type="Proteomes" id="UP000001822">
    <property type="component" value="Chromosome"/>
</dbReference>
<evidence type="ECO:0000313" key="3">
    <source>
        <dbReference type="Proteomes" id="UP000001822"/>
    </source>
</evidence>
<gene>
    <name evidence="2" type="ordered locus">CHU_0437</name>
</gene>
<dbReference type="EMBL" id="CP000383">
    <property type="protein sequence ID" value="ABG57726.1"/>
    <property type="molecule type" value="Genomic_DNA"/>
</dbReference>
<reference evidence="2 3" key="1">
    <citation type="journal article" date="2007" name="Appl. Environ. Microbiol.">
        <title>Genome sequence of the cellulolytic gliding bacterium Cytophaga hutchinsonii.</title>
        <authorList>
            <person name="Xie G."/>
            <person name="Bruce D.C."/>
            <person name="Challacombe J.F."/>
            <person name="Chertkov O."/>
            <person name="Detter J.C."/>
            <person name="Gilna P."/>
            <person name="Han C.S."/>
            <person name="Lucas S."/>
            <person name="Misra M."/>
            <person name="Myers G.L."/>
            <person name="Richardson P."/>
            <person name="Tapia R."/>
            <person name="Thayer N."/>
            <person name="Thompson L.S."/>
            <person name="Brettin T.S."/>
            <person name="Henrissat B."/>
            <person name="Wilson D.B."/>
            <person name="McBride M.J."/>
        </authorList>
    </citation>
    <scope>NUCLEOTIDE SEQUENCE [LARGE SCALE GENOMIC DNA]</scope>
    <source>
        <strain evidence="3">ATCC 33406 / DSM 1761 / CIP 103989 / NBRC 15051 / NCIMB 9469 / D465</strain>
    </source>
</reference>
<dbReference type="KEGG" id="chu:CHU_0437"/>
<keyword evidence="1" id="KW-0732">Signal</keyword>
<name>A0A6N4SN60_CYTH3</name>
<keyword evidence="3" id="KW-1185">Reference proteome</keyword>
<sequence>MHYLMYIVRVKYLSTFLLAVSAVFFTHGQGCSDAGFCTLNGFKPDAADSTSSTYKNSIASGISHGEADHGIAIWSYYIEYHRQLSTRAGLDVKIGGINQTDENISATGFSDLYINASYGFIKNTTVLGGIKIPLQNGNRQSDEGLSLPMDYQSSLGTIDLILGLKYEIKKFTFTTGFQQPVVQNNNGYLSELYPADSPFRNFQSTNKYIRSGDVLLRLTYALKITKRLTISPSALSIYHLKADRFSDITGSRQVITGSQGLTFNGVMYFDYALSKKSSINVTIGKPFITRKVRPDGLTREYIITFEYKFKF</sequence>
<accession>A0A6N4SN60</accession>
<feature type="signal peptide" evidence="1">
    <location>
        <begin position="1"/>
        <end position="19"/>
    </location>
</feature>
<evidence type="ECO:0000313" key="2">
    <source>
        <dbReference type="EMBL" id="ABG57726.1"/>
    </source>
</evidence>
<organism evidence="2 3">
    <name type="scientific">Cytophaga hutchinsonii (strain ATCC 33406 / DSM 1761 / CIP 103989 / NBRC 15051 / NCIMB 9469 / D465)</name>
    <dbReference type="NCBI Taxonomy" id="269798"/>
    <lineage>
        <taxon>Bacteria</taxon>
        <taxon>Pseudomonadati</taxon>
        <taxon>Bacteroidota</taxon>
        <taxon>Cytophagia</taxon>
        <taxon>Cytophagales</taxon>
        <taxon>Cytophagaceae</taxon>
        <taxon>Cytophaga</taxon>
    </lineage>
</organism>
<dbReference type="AlphaFoldDB" id="A0A6N4SN60"/>